<dbReference type="AlphaFoldDB" id="A0A235B2I0"/>
<evidence type="ECO:0000256" key="2">
    <source>
        <dbReference type="ARBA" id="ARBA00022448"/>
    </source>
</evidence>
<feature type="transmembrane region" description="Helical" evidence="7">
    <location>
        <begin position="340"/>
        <end position="360"/>
    </location>
</feature>
<dbReference type="PRINTS" id="PR00173">
    <property type="entry name" value="EDTRNSPORT"/>
</dbReference>
<proteinExistence type="predicted"/>
<feature type="transmembrane region" description="Helical" evidence="7">
    <location>
        <begin position="44"/>
        <end position="68"/>
    </location>
</feature>
<dbReference type="GO" id="GO:0005886">
    <property type="term" value="C:plasma membrane"/>
    <property type="evidence" value="ECO:0007669"/>
    <property type="project" value="UniProtKB-SubCell"/>
</dbReference>
<name>A0A235B2I0_9BACL</name>
<evidence type="ECO:0000256" key="7">
    <source>
        <dbReference type="SAM" id="Phobius"/>
    </source>
</evidence>
<dbReference type="EMBL" id="NOWF01000012">
    <property type="protein sequence ID" value="OYD06484.1"/>
    <property type="molecule type" value="Genomic_DNA"/>
</dbReference>
<feature type="transmembrane region" description="Helical" evidence="7">
    <location>
        <begin position="80"/>
        <end position="102"/>
    </location>
</feature>
<keyword evidence="3" id="KW-1003">Cell membrane</keyword>
<comment type="subcellular location">
    <subcellularLocation>
        <location evidence="1">Cell membrane</location>
        <topology evidence="1">Multi-pass membrane protein</topology>
    </subcellularLocation>
</comment>
<dbReference type="InterPro" id="IPR001991">
    <property type="entry name" value="Na-dicarboxylate_symporter"/>
</dbReference>
<comment type="caution">
    <text evidence="8">The sequence shown here is derived from an EMBL/GenBank/DDBJ whole genome shotgun (WGS) entry which is preliminary data.</text>
</comment>
<evidence type="ECO:0000256" key="1">
    <source>
        <dbReference type="ARBA" id="ARBA00004651"/>
    </source>
</evidence>
<feature type="transmembrane region" description="Helical" evidence="7">
    <location>
        <begin position="12"/>
        <end position="32"/>
    </location>
</feature>
<dbReference type="Proteomes" id="UP000215459">
    <property type="component" value="Unassembled WGS sequence"/>
</dbReference>
<keyword evidence="5 7" id="KW-1133">Transmembrane helix</keyword>
<dbReference type="GO" id="GO:0015293">
    <property type="term" value="F:symporter activity"/>
    <property type="evidence" value="ECO:0007669"/>
    <property type="project" value="UniProtKB-KW"/>
</dbReference>
<keyword evidence="6 7" id="KW-0472">Membrane</keyword>
<dbReference type="PANTHER" id="PTHR42865:SF7">
    <property type="entry name" value="PROTON_GLUTAMATE-ASPARTATE SYMPORTER"/>
    <property type="match status" value="1"/>
</dbReference>
<dbReference type="Gene3D" id="1.10.3860.10">
    <property type="entry name" value="Sodium:dicarboxylate symporter"/>
    <property type="match status" value="1"/>
</dbReference>
<organism evidence="8 9">
    <name type="scientific">Paludifilum halophilum</name>
    <dbReference type="NCBI Taxonomy" id="1642702"/>
    <lineage>
        <taxon>Bacteria</taxon>
        <taxon>Bacillati</taxon>
        <taxon>Bacillota</taxon>
        <taxon>Bacilli</taxon>
        <taxon>Bacillales</taxon>
        <taxon>Thermoactinomycetaceae</taxon>
        <taxon>Paludifilum</taxon>
    </lineage>
</organism>
<evidence type="ECO:0000256" key="3">
    <source>
        <dbReference type="ARBA" id="ARBA00022475"/>
    </source>
</evidence>
<sequence>MKALWSFYRNQSFIIKISVGFLLGVVAGLLLGPSAEVLSPLGDLLLRLLNMIVLPIIFLTVILAVNQANPQKMGRIGGKVVLYYLVTTSAAILIGLSLALLVNPGLGLELPETEVEQPEAPSVIDTLLKIVPENGLAAFVNGDILSVLFLALVVGLTVTSMRHAGEERHRNGGESLRNLAQAGNEVAFRILDGILQYAPIGIFAISASTFGSQGLDSLASLVKLVGVVYASVGVQWILVYLLILSLFKIPVLPFFKNIREASTTAFFTSSSLGTLPVTLKSSKKAGIRDEVAHFSLPLGATANMDGAAIRLGASVVFAANIVGVDLSLSALLGVVLTGTLVSVGTAGVPAAGLVALSIVLNQAGLPIEIVGLVAGVDALLGMVATSCNVTGDLVGAAVVDQSERNRT</sequence>
<dbReference type="RefSeq" id="WP_094265706.1">
    <property type="nucleotide sequence ID" value="NZ_NOWF01000012.1"/>
</dbReference>
<evidence type="ECO:0000256" key="4">
    <source>
        <dbReference type="ARBA" id="ARBA00022692"/>
    </source>
</evidence>
<evidence type="ECO:0000256" key="5">
    <source>
        <dbReference type="ARBA" id="ARBA00022989"/>
    </source>
</evidence>
<protein>
    <submittedName>
        <fullName evidence="8">Dicarboxylate/amino acid:cation symporter</fullName>
    </submittedName>
</protein>
<dbReference type="Pfam" id="PF00375">
    <property type="entry name" value="SDF"/>
    <property type="match status" value="1"/>
</dbReference>
<feature type="transmembrane region" description="Helical" evidence="7">
    <location>
        <begin position="311"/>
        <end position="334"/>
    </location>
</feature>
<dbReference type="OrthoDB" id="9768885at2"/>
<feature type="transmembrane region" description="Helical" evidence="7">
    <location>
        <begin position="144"/>
        <end position="165"/>
    </location>
</feature>
<evidence type="ECO:0000313" key="9">
    <source>
        <dbReference type="Proteomes" id="UP000215459"/>
    </source>
</evidence>
<reference evidence="8 9" key="1">
    <citation type="submission" date="2017-07" db="EMBL/GenBank/DDBJ databases">
        <title>The genome sequence of Paludifilum halophilum highlights mechanisms for microbial adaptation to high salt environemnts.</title>
        <authorList>
            <person name="Belbahri L."/>
        </authorList>
    </citation>
    <scope>NUCLEOTIDE SEQUENCE [LARGE SCALE GENOMIC DNA]</scope>
    <source>
        <strain evidence="8 9">DSM 102817</strain>
    </source>
</reference>
<dbReference type="SUPFAM" id="SSF118215">
    <property type="entry name" value="Proton glutamate symport protein"/>
    <property type="match status" value="1"/>
</dbReference>
<evidence type="ECO:0000313" key="8">
    <source>
        <dbReference type="EMBL" id="OYD06484.1"/>
    </source>
</evidence>
<keyword evidence="9" id="KW-1185">Reference proteome</keyword>
<dbReference type="InterPro" id="IPR036458">
    <property type="entry name" value="Na:dicarbo_symporter_sf"/>
</dbReference>
<feature type="transmembrane region" description="Helical" evidence="7">
    <location>
        <begin position="186"/>
        <end position="207"/>
    </location>
</feature>
<keyword evidence="4 7" id="KW-0812">Transmembrane</keyword>
<evidence type="ECO:0000256" key="6">
    <source>
        <dbReference type="ARBA" id="ARBA00023136"/>
    </source>
</evidence>
<keyword evidence="2" id="KW-0813">Transport</keyword>
<feature type="transmembrane region" description="Helical" evidence="7">
    <location>
        <begin position="227"/>
        <end position="247"/>
    </location>
</feature>
<gene>
    <name evidence="8" type="ORF">CHM34_16475</name>
</gene>
<accession>A0A235B2I0</accession>
<dbReference type="PANTHER" id="PTHR42865">
    <property type="entry name" value="PROTON/GLUTAMATE-ASPARTATE SYMPORTER"/>
    <property type="match status" value="1"/>
</dbReference>